<dbReference type="PROSITE" id="PS51257">
    <property type="entry name" value="PROKAR_LIPOPROTEIN"/>
    <property type="match status" value="1"/>
</dbReference>
<keyword evidence="2" id="KW-0732">Signal</keyword>
<name>A0A5C0WJH8_BACIA</name>
<dbReference type="Proteomes" id="UP000325032">
    <property type="component" value="Chromosome"/>
</dbReference>
<feature type="chain" id="PRO_5038818842" description="DUF5067 domain-containing protein" evidence="2">
    <location>
        <begin position="24"/>
        <end position="324"/>
    </location>
</feature>
<dbReference type="RefSeq" id="WP_056765778.1">
    <property type="nucleotide sequence ID" value="NZ_CP043404.1"/>
</dbReference>
<proteinExistence type="predicted"/>
<feature type="signal peptide" evidence="2">
    <location>
        <begin position="1"/>
        <end position="23"/>
    </location>
</feature>
<gene>
    <name evidence="3" type="ORF">FX981_02250</name>
</gene>
<dbReference type="EMBL" id="CP043404">
    <property type="protein sequence ID" value="QEK64007.1"/>
    <property type="molecule type" value="Genomic_DNA"/>
</dbReference>
<evidence type="ECO:0000256" key="1">
    <source>
        <dbReference type="SAM" id="MobiDB-lite"/>
    </source>
</evidence>
<accession>A0A5C0WJH8</accession>
<organism evidence="3 4">
    <name type="scientific">Bacillus safensis</name>
    <dbReference type="NCBI Taxonomy" id="561879"/>
    <lineage>
        <taxon>Bacteria</taxon>
        <taxon>Bacillati</taxon>
        <taxon>Bacillota</taxon>
        <taxon>Bacilli</taxon>
        <taxon>Bacillales</taxon>
        <taxon>Bacillaceae</taxon>
        <taxon>Bacillus</taxon>
    </lineage>
</organism>
<feature type="compositionally biased region" description="Acidic residues" evidence="1">
    <location>
        <begin position="181"/>
        <end position="204"/>
    </location>
</feature>
<evidence type="ECO:0000313" key="3">
    <source>
        <dbReference type="EMBL" id="QEK64007.1"/>
    </source>
</evidence>
<protein>
    <recommendedName>
        <fullName evidence="5">DUF5067 domain-containing protein</fullName>
    </recommendedName>
</protein>
<dbReference type="AlphaFoldDB" id="A0A5C0WJH8"/>
<evidence type="ECO:0008006" key="5">
    <source>
        <dbReference type="Google" id="ProtNLM"/>
    </source>
</evidence>
<keyword evidence="4" id="KW-1185">Reference proteome</keyword>
<sequence length="324" mass="36627">MNYLKTFLFMILCALFLSACGKAENTSTSNSSKKEESIETKKKLNVKITLDKEITNNKIIILSGKSNLPKDTKLRIRLEQKNSHKNSIVNTAVQKDGSFEYKFFNEGDTVFDDGKYIIYVETLPVLEQTEVVQELFGDNGSNLSGSQISGDSELKATAEINLKINNSEVISEEETLPKDTDAEEEKNEDYTSEEVEDNSEEDELDMVKDDAKIEIKTIIEENYKTTSIEKIEINEDMGSNENNKLIALVYLSFDALNTSKTAYNMVEMYSDDLAANIGKDNDTVNQIAVFWKVPYIDEDETVAKFSYERSGEQMKITDKVSSLK</sequence>
<evidence type="ECO:0000256" key="2">
    <source>
        <dbReference type="SAM" id="SignalP"/>
    </source>
</evidence>
<reference evidence="3 4" key="1">
    <citation type="journal article" date="2018" name="Plant Biotechnol. Rep.">
        <title>Diversity and antifungal activity of endophytic bacteria associated with Panax ginseng seedlings.</title>
        <authorList>
            <person name="Park J.M."/>
            <person name="Hong C.E."/>
            <person name="Jo S.H."/>
        </authorList>
    </citation>
    <scope>NUCLEOTIDE SEQUENCE [LARGE SCALE GENOMIC DNA]</scope>
    <source>
        <strain evidence="3 4">PgKB20</strain>
    </source>
</reference>
<feature type="region of interest" description="Disordered" evidence="1">
    <location>
        <begin position="168"/>
        <end position="204"/>
    </location>
</feature>
<evidence type="ECO:0000313" key="4">
    <source>
        <dbReference type="Proteomes" id="UP000325032"/>
    </source>
</evidence>
<dbReference type="GeneID" id="61769016"/>